<feature type="transmembrane region" description="Helical" evidence="11">
    <location>
        <begin position="732"/>
        <end position="759"/>
    </location>
</feature>
<keyword evidence="3 11" id="KW-0812">Transmembrane</keyword>
<comment type="subcellular location">
    <subcellularLocation>
        <location evidence="1">Membrane</location>
        <topology evidence="1">Single-pass membrane protein</topology>
    </subcellularLocation>
</comment>
<accession>A0A0S4JHI2</accession>
<protein>
    <submittedName>
        <fullName evidence="13">GP46-like surface antigen, putative</fullName>
    </submittedName>
</protein>
<evidence type="ECO:0000313" key="14">
    <source>
        <dbReference type="Proteomes" id="UP000051952"/>
    </source>
</evidence>
<dbReference type="PANTHER" id="PTHR27000:SF642">
    <property type="entry name" value="INACTIVE LEUCINE-RICH REPEAT RECEPTOR KINASE XIAO-RELATED"/>
    <property type="match status" value="1"/>
</dbReference>
<dbReference type="InterPro" id="IPR032675">
    <property type="entry name" value="LRR_dom_sf"/>
</dbReference>
<keyword evidence="8" id="KW-0675">Receptor</keyword>
<dbReference type="PANTHER" id="PTHR27000">
    <property type="entry name" value="LEUCINE-RICH REPEAT RECEPTOR-LIKE PROTEIN KINASE FAMILY PROTEIN-RELATED"/>
    <property type="match status" value="1"/>
</dbReference>
<evidence type="ECO:0000256" key="2">
    <source>
        <dbReference type="ARBA" id="ARBA00022614"/>
    </source>
</evidence>
<dbReference type="Gene3D" id="3.80.10.10">
    <property type="entry name" value="Ribonuclease Inhibitor"/>
    <property type="match status" value="1"/>
</dbReference>
<reference evidence="14" key="1">
    <citation type="submission" date="2015-09" db="EMBL/GenBank/DDBJ databases">
        <authorList>
            <consortium name="Pathogen Informatics"/>
        </authorList>
    </citation>
    <scope>NUCLEOTIDE SEQUENCE [LARGE SCALE GENOMIC DNA]</scope>
    <source>
        <strain evidence="14">Lake Konstanz</strain>
    </source>
</reference>
<keyword evidence="7 11" id="KW-0472">Membrane</keyword>
<evidence type="ECO:0000256" key="11">
    <source>
        <dbReference type="SAM" id="Phobius"/>
    </source>
</evidence>
<dbReference type="SUPFAM" id="SSF52058">
    <property type="entry name" value="L domain-like"/>
    <property type="match status" value="1"/>
</dbReference>
<evidence type="ECO:0000256" key="3">
    <source>
        <dbReference type="ARBA" id="ARBA00022692"/>
    </source>
</evidence>
<feature type="region of interest" description="Disordered" evidence="10">
    <location>
        <begin position="314"/>
        <end position="397"/>
    </location>
</feature>
<evidence type="ECO:0000256" key="6">
    <source>
        <dbReference type="ARBA" id="ARBA00022989"/>
    </source>
</evidence>
<feature type="compositionally biased region" description="Polar residues" evidence="10">
    <location>
        <begin position="343"/>
        <end position="353"/>
    </location>
</feature>
<proteinExistence type="predicted"/>
<keyword evidence="4 12" id="KW-0732">Signal</keyword>
<feature type="transmembrane region" description="Helical" evidence="11">
    <location>
        <begin position="949"/>
        <end position="970"/>
    </location>
</feature>
<keyword evidence="6 11" id="KW-1133">Transmembrane helix</keyword>
<dbReference type="Proteomes" id="UP000051952">
    <property type="component" value="Unassembled WGS sequence"/>
</dbReference>
<evidence type="ECO:0000256" key="7">
    <source>
        <dbReference type="ARBA" id="ARBA00023136"/>
    </source>
</evidence>
<evidence type="ECO:0000256" key="12">
    <source>
        <dbReference type="SAM" id="SignalP"/>
    </source>
</evidence>
<evidence type="ECO:0000256" key="10">
    <source>
        <dbReference type="SAM" id="MobiDB-lite"/>
    </source>
</evidence>
<keyword evidence="9" id="KW-0325">Glycoprotein</keyword>
<evidence type="ECO:0000256" key="8">
    <source>
        <dbReference type="ARBA" id="ARBA00023170"/>
    </source>
</evidence>
<evidence type="ECO:0000256" key="9">
    <source>
        <dbReference type="ARBA" id="ARBA00023180"/>
    </source>
</evidence>
<dbReference type="Pfam" id="PF00560">
    <property type="entry name" value="LRR_1"/>
    <property type="match status" value="1"/>
</dbReference>
<feature type="compositionally biased region" description="Low complexity" evidence="10">
    <location>
        <begin position="362"/>
        <end position="388"/>
    </location>
</feature>
<keyword evidence="2" id="KW-0433">Leucine-rich repeat</keyword>
<dbReference type="EMBL" id="CYKH01001761">
    <property type="protein sequence ID" value="CUG89706.1"/>
    <property type="molecule type" value="Genomic_DNA"/>
</dbReference>
<feature type="chain" id="PRO_5006622377" evidence="12">
    <location>
        <begin position="33"/>
        <end position="1199"/>
    </location>
</feature>
<evidence type="ECO:0000313" key="13">
    <source>
        <dbReference type="EMBL" id="CUG89706.1"/>
    </source>
</evidence>
<dbReference type="InterPro" id="IPR001611">
    <property type="entry name" value="Leu-rich_rpt"/>
</dbReference>
<keyword evidence="14" id="KW-1185">Reference proteome</keyword>
<feature type="transmembrane region" description="Helical" evidence="11">
    <location>
        <begin position="700"/>
        <end position="720"/>
    </location>
</feature>
<evidence type="ECO:0000256" key="5">
    <source>
        <dbReference type="ARBA" id="ARBA00022737"/>
    </source>
</evidence>
<name>A0A0S4JHI2_BODSA</name>
<gene>
    <name evidence="13" type="ORF">BSAL_22955</name>
</gene>
<feature type="transmembrane region" description="Helical" evidence="11">
    <location>
        <begin position="982"/>
        <end position="1007"/>
    </location>
</feature>
<dbReference type="OrthoDB" id="1394818at2759"/>
<feature type="transmembrane region" description="Helical" evidence="11">
    <location>
        <begin position="918"/>
        <end position="937"/>
    </location>
</feature>
<sequence>MSSAFRRFSISYAYVPLLLLTWLILSSSGVHGDMCGCEGRYSLLMEFYNATGGPWWSDRSGWTDSPPTNCTLSTWTGVDCNGADVTSIVLPYNNLTGTLPDALGNLTALLTLTLHGNLGLWGDLPSSWSGMTQLTDLSMFGCRFDGSLPPEWSRLTNLNSLWLSGNRISGTLPSSWSSMSSLSAMYLSSNRITGPLPSEWSSGLTSITNIELYGNLLNGTLPVAWSQIITVAIIYLSGNHLRGKLPYEWGLLPNLVNLQVNMNCLSGPIPSSFDAFVLSGVSMNFCSTRLRGGDYLSACVQALTWPTYCIASDSATPSNSPSASMTRTPSVSIAKTPTRHTQDILSVSSTRGPSRTRRHSVTDSPLPTPSRSRTTSPTWSPTPSSRITLSNASASPTPTRSLSWLSCYVAPADVALSLTPFITSIATTNTDDASSPSPTVVGTNASNSVELQGVVFFVLLSDRSNITALPSSLPPFSSSTTGRSGAAISMATRGVSRSVLSTAPVLILNVTLVSPPSAVKWVVSNTTLLSSPSHPSSSSSLNWTTRSTNAVPWSVVSIAPPDGGWISADTPILTSTSIELTLLLTCNDMPVLSLVVTVPCPGASRGLAGQVTTAAGYSQIVSVLAGGASSGSSLGRVMATRSMVMCDANSAVGGGVIDFNLQLCLPVIDQQQHHDEDDDSFSSDNSDAATAARSAVISNGILILFVTLLLLLLSAVWCSMGHVPYATAMSSVFALPSSIVPVWTTTLPSTSAGAILLFARLDESPCAAGDAFIACLGALMSVAPAVCLLSLWWCKARGANAPWTCRKAHHGAVTIDRKAHSLTTEGGDGEVGGGGGGISLSTRWSASAVGMLAHRGLERIWRWRALEGGGEALKSAWVVLLDFHVLWYAALDAALLVAVAVLAVVGGLDTKNQSLCKSVTGVVIVLLVGQLIILVAVQPFTTLFSLVHGAVTISLTCISVMAQLLFIWLSSTSSSGLWLADLSAACNLIVVGVTAAKLLVDVIDLLGAARRRVKVLRSSRYLQDALSLNSLSVHDALMIKGVDHNNTSLEMTMVQPIVFLQPEDNEDHHNDEKQHISDHNTLTNLSFSSRSSSSVRSVVVVATVPQPTSSSTSSGATGDVGAPTLLQDNRLRFADIEGDSDAIIRRFAEAGFWDADGAAVGTTMMVDKIVSNPRGAEGAPDVLLTFGISEEQVTASQAH</sequence>
<dbReference type="GO" id="GO:0016020">
    <property type="term" value="C:membrane"/>
    <property type="evidence" value="ECO:0007669"/>
    <property type="project" value="UniProtKB-SubCell"/>
</dbReference>
<evidence type="ECO:0000256" key="1">
    <source>
        <dbReference type="ARBA" id="ARBA00004167"/>
    </source>
</evidence>
<feature type="signal peptide" evidence="12">
    <location>
        <begin position="1"/>
        <end position="32"/>
    </location>
</feature>
<feature type="transmembrane region" description="Helical" evidence="11">
    <location>
        <begin position="885"/>
        <end position="906"/>
    </location>
</feature>
<evidence type="ECO:0000256" key="4">
    <source>
        <dbReference type="ARBA" id="ARBA00022729"/>
    </source>
</evidence>
<dbReference type="AlphaFoldDB" id="A0A0S4JHI2"/>
<keyword evidence="5" id="KW-0677">Repeat</keyword>
<dbReference type="VEuPathDB" id="TriTrypDB:BSAL_22955"/>
<feature type="compositionally biased region" description="Polar residues" evidence="10">
    <location>
        <begin position="314"/>
        <end position="335"/>
    </location>
</feature>
<organism evidence="13 14">
    <name type="scientific">Bodo saltans</name>
    <name type="common">Flagellated protozoan</name>
    <dbReference type="NCBI Taxonomy" id="75058"/>
    <lineage>
        <taxon>Eukaryota</taxon>
        <taxon>Discoba</taxon>
        <taxon>Euglenozoa</taxon>
        <taxon>Kinetoplastea</taxon>
        <taxon>Metakinetoplastina</taxon>
        <taxon>Eubodonida</taxon>
        <taxon>Bodonidae</taxon>
        <taxon>Bodo</taxon>
    </lineage>
</organism>
<feature type="transmembrane region" description="Helical" evidence="11">
    <location>
        <begin position="771"/>
        <end position="794"/>
    </location>
</feature>